<dbReference type="VEuPathDB" id="TriTrypDB:TCDM_01114"/>
<reference evidence="9 10" key="1">
    <citation type="journal article" date="2018" name="Microb. Genom.">
        <title>Expanding an expanded genome: long-read sequencing of Trypanosoma cruzi.</title>
        <authorList>
            <person name="Berna L."/>
            <person name="Rodriguez M."/>
            <person name="Chiribao M.L."/>
            <person name="Parodi-Talice A."/>
            <person name="Pita S."/>
            <person name="Rijo G."/>
            <person name="Alvarez-Valin F."/>
            <person name="Robello C."/>
        </authorList>
    </citation>
    <scope>NUCLEOTIDE SEQUENCE [LARGE SCALE GENOMIC DNA]</scope>
    <source>
        <strain evidence="9 10">TCC</strain>
    </source>
</reference>
<organism evidence="9 10">
    <name type="scientific">Trypanosoma cruzi</name>
    <dbReference type="NCBI Taxonomy" id="5693"/>
    <lineage>
        <taxon>Eukaryota</taxon>
        <taxon>Discoba</taxon>
        <taxon>Euglenozoa</taxon>
        <taxon>Kinetoplastea</taxon>
        <taxon>Metakinetoplastina</taxon>
        <taxon>Trypanosomatida</taxon>
        <taxon>Trypanosomatidae</taxon>
        <taxon>Trypanosoma</taxon>
        <taxon>Schizotrypanum</taxon>
    </lineage>
</organism>
<dbReference type="EMBL" id="PRFC01000073">
    <property type="protein sequence ID" value="PWV10007.1"/>
    <property type="molecule type" value="Genomic_DNA"/>
</dbReference>
<evidence type="ECO:0000313" key="10">
    <source>
        <dbReference type="Proteomes" id="UP000246078"/>
    </source>
</evidence>
<dbReference type="Pfam" id="PF03901">
    <property type="entry name" value="Glyco_transf_22"/>
    <property type="match status" value="1"/>
</dbReference>
<comment type="caution">
    <text evidence="9">The sequence shown here is derived from an EMBL/GenBank/DDBJ whole genome shotgun (WGS) entry which is preliminary data.</text>
</comment>
<feature type="transmembrane region" description="Helical" evidence="8">
    <location>
        <begin position="424"/>
        <end position="442"/>
    </location>
</feature>
<evidence type="ECO:0000256" key="2">
    <source>
        <dbReference type="ARBA" id="ARBA00022676"/>
    </source>
</evidence>
<feature type="transmembrane region" description="Helical" evidence="8">
    <location>
        <begin position="281"/>
        <end position="304"/>
    </location>
</feature>
<dbReference type="GO" id="GO:0000026">
    <property type="term" value="F:alpha-1,2-mannosyltransferase activity"/>
    <property type="evidence" value="ECO:0007669"/>
    <property type="project" value="TreeGrafter"/>
</dbReference>
<feature type="transmembrane region" description="Helical" evidence="8">
    <location>
        <begin position="366"/>
        <end position="388"/>
    </location>
</feature>
<evidence type="ECO:0000256" key="6">
    <source>
        <dbReference type="ARBA" id="ARBA00022989"/>
    </source>
</evidence>
<protein>
    <recommendedName>
        <fullName evidence="8">Mannosyltransferase</fullName>
        <ecNumber evidence="8">2.4.1.-</ecNumber>
    </recommendedName>
</protein>
<dbReference type="VEuPathDB" id="TriTrypDB:C3747_73g76"/>
<keyword evidence="4 8" id="KW-0812">Transmembrane</keyword>
<dbReference type="OMA" id="HEWPDYL"/>
<feature type="transmembrane region" description="Helical" evidence="8">
    <location>
        <begin position="332"/>
        <end position="359"/>
    </location>
</feature>
<evidence type="ECO:0000313" key="9">
    <source>
        <dbReference type="EMBL" id="PWV10007.1"/>
    </source>
</evidence>
<sequence>MSPCIVYCFPNQVSTTGREGGQKEMIQKENKMRNLGGGRGKNCYDDDLPHLPWYGILLIFLYRLLLSVSIQTAESPDEWWQSTEIAYYIVFGKGHLPWEWHMGLRSVVFPFILAIPFFLLKALGLDSTWAIWFAARLMQALVITTIDLFVFRLGRLLDVELGRTAKNALRGARMPKLFLDTPTKDPAGKVVSGRSVAYFALFLSLSNWYMSFTGVRTYSNVVEAMLVLMTIQETNYIRFLLFSGLACAFRVTSGVVLFPLVFLHLAWAVRERGVRRGLMRILLWGIVIFVLLVGGIVVSDSLFYDRWVVTPLAFLKFNVLQNASRFFGEHPWYFYLFPCLPALLGPHVLFTLAAPLVVWQEKVSKAVALQIFGLFFFILWPVACYSLIGHKENRFMTTVLPICFVVTAFVLARRYDRSRVIRRLHKAFFVFNVTVLILAGYVHRRGPLDVMLEVRNGPKMDRLDIVTRCYATPGYSFLHGKVNHLGLIDCPVYLNTETGLPKPTEDMMFRKYPKDYVLWKYDGIHTFNISNPDGKRSADELRQIVSPMSSPHPDVMVMYRDTANKIKHLFLEKHGYKLYRSFFHTPLLIEPGEDNYMEMWVRNVVQAN</sequence>
<feature type="transmembrane region" description="Helical" evidence="8">
    <location>
        <begin position="236"/>
        <end position="269"/>
    </location>
</feature>
<feature type="transmembrane region" description="Helical" evidence="8">
    <location>
        <begin position="394"/>
        <end position="412"/>
    </location>
</feature>
<keyword evidence="7 8" id="KW-0472">Membrane</keyword>
<dbReference type="PANTHER" id="PTHR22760:SF4">
    <property type="entry name" value="GPI MANNOSYLTRANSFERASE 3"/>
    <property type="match status" value="1"/>
</dbReference>
<dbReference type="EC" id="2.4.1.-" evidence="8"/>
<feature type="transmembrane region" description="Helical" evidence="8">
    <location>
        <begin position="103"/>
        <end position="123"/>
    </location>
</feature>
<dbReference type="InterPro" id="IPR005599">
    <property type="entry name" value="GPI_mannosylTrfase"/>
</dbReference>
<evidence type="ECO:0000256" key="7">
    <source>
        <dbReference type="ARBA" id="ARBA00023136"/>
    </source>
</evidence>
<dbReference type="VEuPathDB" id="TriTrypDB:C4B63_13g263"/>
<dbReference type="VEuPathDB" id="TriTrypDB:TCSYLVIO_010010"/>
<comment type="similarity">
    <text evidence="8">Belongs to the glycosyltransferase 22 family.</text>
</comment>
<keyword evidence="5 8" id="KW-0256">Endoplasmic reticulum</keyword>
<keyword evidence="3 9" id="KW-0808">Transferase</keyword>
<dbReference type="GO" id="GO:0005789">
    <property type="term" value="C:endoplasmic reticulum membrane"/>
    <property type="evidence" value="ECO:0007669"/>
    <property type="project" value="UniProtKB-SubCell"/>
</dbReference>
<keyword evidence="2 8" id="KW-0328">Glycosyltransferase</keyword>
<dbReference type="AlphaFoldDB" id="A0A2V2WNJ3"/>
<dbReference type="VEuPathDB" id="TriTrypDB:TcG_01263"/>
<dbReference type="VEuPathDB" id="TriTrypDB:TcCLB.510299.50"/>
<dbReference type="VEuPathDB" id="TriTrypDB:TcCLB.503527.40"/>
<proteinExistence type="inferred from homology"/>
<comment type="subcellular location">
    <subcellularLocation>
        <location evidence="1 8">Endoplasmic reticulum membrane</location>
        <topology evidence="1 8">Multi-pass membrane protein</topology>
    </subcellularLocation>
</comment>
<evidence type="ECO:0000256" key="1">
    <source>
        <dbReference type="ARBA" id="ARBA00004477"/>
    </source>
</evidence>
<evidence type="ECO:0000256" key="4">
    <source>
        <dbReference type="ARBA" id="ARBA00022692"/>
    </source>
</evidence>
<dbReference type="OrthoDB" id="416834at2759"/>
<dbReference type="VEuPathDB" id="TriTrypDB:BCY84_16216"/>
<name>A0A2V2WNJ3_TRYCR</name>
<feature type="transmembrane region" description="Helical" evidence="8">
    <location>
        <begin position="196"/>
        <end position="216"/>
    </location>
</feature>
<dbReference type="Proteomes" id="UP000246078">
    <property type="component" value="Unassembled WGS sequence"/>
</dbReference>
<gene>
    <name evidence="9" type="ORF">C3747_73g76</name>
</gene>
<evidence type="ECO:0000256" key="8">
    <source>
        <dbReference type="RuleBase" id="RU363075"/>
    </source>
</evidence>
<evidence type="ECO:0000256" key="3">
    <source>
        <dbReference type="ARBA" id="ARBA00022679"/>
    </source>
</evidence>
<accession>A0A2V2WNJ3</accession>
<dbReference type="VEuPathDB" id="TriTrypDB:ECC02_003912"/>
<evidence type="ECO:0000256" key="5">
    <source>
        <dbReference type="ARBA" id="ARBA00022824"/>
    </source>
</evidence>
<keyword evidence="6 8" id="KW-1133">Transmembrane helix</keyword>
<dbReference type="GO" id="GO:0006506">
    <property type="term" value="P:GPI anchor biosynthetic process"/>
    <property type="evidence" value="ECO:0007669"/>
    <property type="project" value="TreeGrafter"/>
</dbReference>
<dbReference type="PANTHER" id="PTHR22760">
    <property type="entry name" value="GLYCOSYLTRANSFERASE"/>
    <property type="match status" value="1"/>
</dbReference>
<dbReference type="VEuPathDB" id="TriTrypDB:TcCL_ESM08990"/>
<dbReference type="VEuPathDB" id="TriTrypDB:Tc_MARK_8563"/>
<feature type="transmembrane region" description="Helical" evidence="8">
    <location>
        <begin position="51"/>
        <end position="70"/>
    </location>
</feature>
<dbReference type="VEuPathDB" id="TriTrypDB:TcYC6_0079570"/>
<dbReference type="VEuPathDB" id="TriTrypDB:TcBrA4_0004360"/>